<reference evidence="2" key="1">
    <citation type="journal article" date="2019" name="Int. J. Syst. Evol. Microbiol.">
        <title>The Global Catalogue of Microorganisms (GCM) 10K type strain sequencing project: providing services to taxonomists for standard genome sequencing and annotation.</title>
        <authorList>
            <consortium name="The Broad Institute Genomics Platform"/>
            <consortium name="The Broad Institute Genome Sequencing Center for Infectious Disease"/>
            <person name="Wu L."/>
            <person name="Ma J."/>
        </authorList>
    </citation>
    <scope>NUCLEOTIDE SEQUENCE [LARGE SCALE GENOMIC DNA]</scope>
    <source>
        <strain evidence="2">CGMCC 4.7405</strain>
    </source>
</reference>
<accession>A0ABV8C099</accession>
<comment type="caution">
    <text evidence="1">The sequence shown here is derived from an EMBL/GenBank/DDBJ whole genome shotgun (WGS) entry which is preliminary data.</text>
</comment>
<organism evidence="1 2">
    <name type="scientific">Lentzea rhizosphaerae</name>
    <dbReference type="NCBI Taxonomy" id="2041025"/>
    <lineage>
        <taxon>Bacteria</taxon>
        <taxon>Bacillati</taxon>
        <taxon>Actinomycetota</taxon>
        <taxon>Actinomycetes</taxon>
        <taxon>Pseudonocardiales</taxon>
        <taxon>Pseudonocardiaceae</taxon>
        <taxon>Lentzea</taxon>
    </lineage>
</organism>
<name>A0ABV8C099_9PSEU</name>
<dbReference type="RefSeq" id="WP_382376958.1">
    <property type="nucleotide sequence ID" value="NZ_JBHRZI010000023.1"/>
</dbReference>
<dbReference type="Proteomes" id="UP001595690">
    <property type="component" value="Unassembled WGS sequence"/>
</dbReference>
<dbReference type="PANTHER" id="PTHR23026">
    <property type="entry name" value="NADPH NITROREDUCTASE"/>
    <property type="match status" value="1"/>
</dbReference>
<dbReference type="Gene3D" id="3.40.109.10">
    <property type="entry name" value="NADH Oxidase"/>
    <property type="match status" value="2"/>
</dbReference>
<proteinExistence type="predicted"/>
<evidence type="ECO:0000313" key="2">
    <source>
        <dbReference type="Proteomes" id="UP001595690"/>
    </source>
</evidence>
<keyword evidence="2" id="KW-1185">Reference proteome</keyword>
<dbReference type="NCBIfam" id="NF047509">
    <property type="entry name" value="Rv3131_FMN_oxido"/>
    <property type="match status" value="1"/>
</dbReference>
<dbReference type="EMBL" id="JBHRZI010000023">
    <property type="protein sequence ID" value="MFC3895412.1"/>
    <property type="molecule type" value="Genomic_DNA"/>
</dbReference>
<evidence type="ECO:0000313" key="1">
    <source>
        <dbReference type="EMBL" id="MFC3895412.1"/>
    </source>
</evidence>
<sequence length="331" mass="36475">MTEVPAALGLRSGQIESALAAASLAPSVHNTQPWRFRVRPDRIELHPDPSRKLAATDPEERELRLSCGAALFNLRLALQDAGVRPLVSMLPGQDAPGALAVVRRGGTIKVDDEQRALLRAVPRRRTNRRPFLDTAIDPRQRHALVRAAELERAWLHVVTTREGRADLKRFVQRAHQIQLDDEGVQDELAAFTGHRPGATDGVPPESAGVRPETQDEWVFRDFQGSERHAGKDYESDPLVVVLCSFYDGPLGDLQAGQAMQRVLLTATTHGLSASFLSQPVEVRRVREELRRSLGGMLIPQTVLRLGFGAPVPPTPRRSVSELLLSDEHAAC</sequence>
<protein>
    <submittedName>
        <fullName evidence="1">Acg family FMN-binding oxidoreductase</fullName>
    </submittedName>
</protein>
<dbReference type="SUPFAM" id="SSF55469">
    <property type="entry name" value="FMN-dependent nitroreductase-like"/>
    <property type="match status" value="2"/>
</dbReference>
<dbReference type="InterPro" id="IPR050627">
    <property type="entry name" value="Nitroreductase/BluB"/>
</dbReference>
<dbReference type="PANTHER" id="PTHR23026:SF123">
    <property type="entry name" value="NAD(P)H NITROREDUCTASE RV3131-RELATED"/>
    <property type="match status" value="1"/>
</dbReference>
<gene>
    <name evidence="1" type="ORF">ACFOWZ_28365</name>
</gene>
<dbReference type="InterPro" id="IPR000415">
    <property type="entry name" value="Nitroreductase-like"/>
</dbReference>